<proteinExistence type="predicted"/>
<protein>
    <submittedName>
        <fullName evidence="1">Head-tail connector protein</fullName>
    </submittedName>
</protein>
<dbReference type="CDD" id="cd08054">
    <property type="entry name" value="gp6"/>
    <property type="match status" value="1"/>
</dbReference>
<dbReference type="NCBIfam" id="TIGR01560">
    <property type="entry name" value="put_DNA_pack"/>
    <property type="match status" value="1"/>
</dbReference>
<dbReference type="AlphaFoldDB" id="A0ABD4S9F0"/>
<dbReference type="RefSeq" id="WP_231523207.1">
    <property type="nucleotide sequence ID" value="NZ_JAJNUD010000003.1"/>
</dbReference>
<evidence type="ECO:0000313" key="2">
    <source>
        <dbReference type="Proteomes" id="UP001320314"/>
    </source>
</evidence>
<comment type="caution">
    <text evidence="1">The sequence shown here is derived from an EMBL/GenBank/DDBJ whole genome shotgun (WGS) entry which is preliminary data.</text>
</comment>
<dbReference type="Proteomes" id="UP001320314">
    <property type="component" value="Unassembled WGS sequence"/>
</dbReference>
<reference evidence="1 2" key="1">
    <citation type="submission" date="2021-12" db="EMBL/GenBank/DDBJ databases">
        <title>Antimicrobial susceptibility of Lactobacillus delbrueckii subsp. lactis obtained from milk products and other habitats.</title>
        <authorList>
            <person name="Shani N."/>
        </authorList>
    </citation>
    <scope>NUCLEOTIDE SEQUENCE [LARGE SCALE GENOMIC DNA]</scope>
    <source>
        <strain evidence="1 2">CIRM BIA 266</strain>
    </source>
</reference>
<organism evidence="1 2">
    <name type="scientific">Lactobacillus delbrueckii subsp. allosunkii</name>
    <dbReference type="NCBI Taxonomy" id="1050107"/>
    <lineage>
        <taxon>Bacteria</taxon>
        <taxon>Bacillati</taxon>
        <taxon>Bacillota</taxon>
        <taxon>Bacilli</taxon>
        <taxon>Lactobacillales</taxon>
        <taxon>Lactobacillaceae</taxon>
        <taxon>Lactobacillus</taxon>
    </lineage>
</organism>
<gene>
    <name evidence="1" type="ORF">LOB39_02295</name>
</gene>
<name>A0ABD4S9F0_9LACO</name>
<dbReference type="Gene3D" id="1.10.3230.30">
    <property type="entry name" value="Phage gp6-like head-tail connector protein"/>
    <property type="match status" value="1"/>
</dbReference>
<evidence type="ECO:0000313" key="1">
    <source>
        <dbReference type="EMBL" id="MCD5517407.1"/>
    </source>
</evidence>
<accession>A0ABD4S9F0</accession>
<dbReference type="InterPro" id="IPR006450">
    <property type="entry name" value="Phage_HK97_gp6-like"/>
</dbReference>
<dbReference type="EMBL" id="JAJNUD010000003">
    <property type="protein sequence ID" value="MCD5517407.1"/>
    <property type="molecule type" value="Genomic_DNA"/>
</dbReference>
<dbReference type="Pfam" id="PF05135">
    <property type="entry name" value="Phage_connect_1"/>
    <property type="match status" value="1"/>
</dbReference>
<sequence length="108" mass="11905">MAVTIDDLKAVLYLDGNDEDTLLQSYIAAADQFVIGAVGDDVSNFWSDSKTVALHDLAVKSLAATCYQYRLSMFDNQAYQIDMTVNSILGQLRGRYAQAKEAQDEVSD</sequence>
<dbReference type="InterPro" id="IPR021146">
    <property type="entry name" value="Phage_gp6-like_head-tail"/>
</dbReference>